<comment type="caution">
    <text evidence="7">The sequence shown here is derived from an EMBL/GenBank/DDBJ whole genome shotgun (WGS) entry which is preliminary data.</text>
</comment>
<gene>
    <name evidence="7" type="ORF">L3081_03720</name>
</gene>
<keyword evidence="8" id="KW-1185">Reference proteome</keyword>
<proteinExistence type="inferred from homology"/>
<protein>
    <recommendedName>
        <fullName evidence="6">SURF1-like protein</fullName>
    </recommendedName>
</protein>
<dbReference type="RefSeq" id="WP_242283597.1">
    <property type="nucleotide sequence ID" value="NZ_JAKKSL010000001.1"/>
</dbReference>
<keyword evidence="4 6" id="KW-1133">Transmembrane helix</keyword>
<reference evidence="7" key="1">
    <citation type="submission" date="2022-01" db="EMBL/GenBank/DDBJ databases">
        <title>Colwellia maritima, isolated from seawater.</title>
        <authorList>
            <person name="Kristyanto S."/>
            <person name="Jung J."/>
            <person name="Jeon C.O."/>
        </authorList>
    </citation>
    <scope>NUCLEOTIDE SEQUENCE</scope>
    <source>
        <strain evidence="7">MSW7</strain>
    </source>
</reference>
<feature type="transmembrane region" description="Helical" evidence="6">
    <location>
        <begin position="222"/>
        <end position="240"/>
    </location>
</feature>
<dbReference type="PANTHER" id="PTHR23427:SF2">
    <property type="entry name" value="SURFEIT LOCUS PROTEIN 1"/>
    <property type="match status" value="1"/>
</dbReference>
<evidence type="ECO:0000256" key="5">
    <source>
        <dbReference type="ARBA" id="ARBA00023136"/>
    </source>
</evidence>
<evidence type="ECO:0000256" key="6">
    <source>
        <dbReference type="RuleBase" id="RU363076"/>
    </source>
</evidence>
<name>A0ABS9WXN8_9GAMM</name>
<organism evidence="7 8">
    <name type="scientific">Colwellia maritima</name>
    <dbReference type="NCBI Taxonomy" id="2912588"/>
    <lineage>
        <taxon>Bacteria</taxon>
        <taxon>Pseudomonadati</taxon>
        <taxon>Pseudomonadota</taxon>
        <taxon>Gammaproteobacteria</taxon>
        <taxon>Alteromonadales</taxon>
        <taxon>Colwelliaceae</taxon>
        <taxon>Colwellia</taxon>
    </lineage>
</organism>
<dbReference type="EMBL" id="JAKKSL010000001">
    <property type="protein sequence ID" value="MCI2282676.1"/>
    <property type="molecule type" value="Genomic_DNA"/>
</dbReference>
<accession>A0ABS9WXN8</accession>
<dbReference type="InterPro" id="IPR002994">
    <property type="entry name" value="Surf1/Shy1"/>
</dbReference>
<sequence length="256" mass="29551">MIEEHKKRYFTKMNVLWLVSTVLVFSALVKLGLWQSARALEKEQRLAQIEKLSSQKPISLTQVLALVTNGKSDTDINDYPVLIEGEFNEAEVFLLDNQVNNGRLGYRVFQVALTNEHAVLISLGWVQGSINRQVLPKVTALNGQYRFKGHIRLVDVGILLKEQHFSAVNWPLRVQQIELDKFSLLINRKLLPFVVYLDKNEVIGFEKNWQPIVMPPEKHRAYAFQWFSLALAWMLLMIWAKFSGSKKNNKDESKAK</sequence>
<evidence type="ECO:0000313" key="7">
    <source>
        <dbReference type="EMBL" id="MCI2282676.1"/>
    </source>
</evidence>
<keyword evidence="5 6" id="KW-0472">Membrane</keyword>
<comment type="similarity">
    <text evidence="2 6">Belongs to the SURF1 family.</text>
</comment>
<evidence type="ECO:0000313" key="8">
    <source>
        <dbReference type="Proteomes" id="UP001139646"/>
    </source>
</evidence>
<dbReference type="PROSITE" id="PS50895">
    <property type="entry name" value="SURF1"/>
    <property type="match status" value="1"/>
</dbReference>
<dbReference type="InterPro" id="IPR045214">
    <property type="entry name" value="Surf1/Surf4"/>
</dbReference>
<keyword evidence="3 6" id="KW-0812">Transmembrane</keyword>
<evidence type="ECO:0000256" key="2">
    <source>
        <dbReference type="ARBA" id="ARBA00007165"/>
    </source>
</evidence>
<comment type="subcellular location">
    <subcellularLocation>
        <location evidence="6">Cell membrane</location>
        <topology evidence="6">Multi-pass membrane protein</topology>
    </subcellularLocation>
    <subcellularLocation>
        <location evidence="1">Membrane</location>
    </subcellularLocation>
</comment>
<evidence type="ECO:0000256" key="4">
    <source>
        <dbReference type="ARBA" id="ARBA00022989"/>
    </source>
</evidence>
<dbReference type="Pfam" id="PF02104">
    <property type="entry name" value="SURF1"/>
    <property type="match status" value="1"/>
</dbReference>
<dbReference type="CDD" id="cd06662">
    <property type="entry name" value="SURF1"/>
    <property type="match status" value="1"/>
</dbReference>
<comment type="caution">
    <text evidence="6">Lacks conserved residue(s) required for the propagation of feature annotation.</text>
</comment>
<evidence type="ECO:0000256" key="3">
    <source>
        <dbReference type="ARBA" id="ARBA00022692"/>
    </source>
</evidence>
<keyword evidence="6" id="KW-1003">Cell membrane</keyword>
<evidence type="ECO:0000256" key="1">
    <source>
        <dbReference type="ARBA" id="ARBA00004370"/>
    </source>
</evidence>
<dbReference type="PANTHER" id="PTHR23427">
    <property type="entry name" value="SURFEIT LOCUS PROTEIN"/>
    <property type="match status" value="1"/>
</dbReference>
<dbReference type="Proteomes" id="UP001139646">
    <property type="component" value="Unassembled WGS sequence"/>
</dbReference>